<feature type="transmembrane region" description="Helical" evidence="10">
    <location>
        <begin position="451"/>
        <end position="469"/>
    </location>
</feature>
<gene>
    <name evidence="10 12" type="primary">murJ</name>
    <name evidence="12" type="ORF">PHO31112_01462</name>
</gene>
<feature type="transmembrane region" description="Helical" evidence="10">
    <location>
        <begin position="268"/>
        <end position="290"/>
    </location>
</feature>
<dbReference type="PIRSF" id="PIRSF002869">
    <property type="entry name" value="MviN"/>
    <property type="match status" value="1"/>
</dbReference>
<dbReference type="CDD" id="cd13123">
    <property type="entry name" value="MATE_MurJ_like"/>
    <property type="match status" value="1"/>
</dbReference>
<dbReference type="Proteomes" id="UP000343317">
    <property type="component" value="Unassembled WGS sequence"/>
</dbReference>
<evidence type="ECO:0000256" key="6">
    <source>
        <dbReference type="ARBA" id="ARBA00022989"/>
    </source>
</evidence>
<feature type="transmembrane region" description="Helical" evidence="10">
    <location>
        <begin position="169"/>
        <end position="189"/>
    </location>
</feature>
<dbReference type="PRINTS" id="PR01806">
    <property type="entry name" value="VIRFACTRMVIN"/>
</dbReference>
<keyword evidence="10" id="KW-0997">Cell inner membrane</keyword>
<proteinExistence type="inferred from homology"/>
<comment type="function">
    <text evidence="8 10 11">Involved in peptidoglycan biosynthesis. Transports lipid-linked peptidoglycan precursors from the inner to the outer leaflet of the cytoplasmic membrane.</text>
</comment>
<evidence type="ECO:0000256" key="7">
    <source>
        <dbReference type="ARBA" id="ARBA00023136"/>
    </source>
</evidence>
<dbReference type="GO" id="GO:0015648">
    <property type="term" value="F:lipid-linked peptidoglycan transporter activity"/>
    <property type="evidence" value="ECO:0007669"/>
    <property type="project" value="UniProtKB-UniRule"/>
</dbReference>
<feature type="transmembrane region" description="Helical" evidence="10">
    <location>
        <begin position="521"/>
        <end position="546"/>
    </location>
</feature>
<evidence type="ECO:0000313" key="13">
    <source>
        <dbReference type="Proteomes" id="UP000343317"/>
    </source>
</evidence>
<evidence type="ECO:0000256" key="3">
    <source>
        <dbReference type="ARBA" id="ARBA00022692"/>
    </source>
</evidence>
<evidence type="ECO:0000256" key="1">
    <source>
        <dbReference type="ARBA" id="ARBA00004651"/>
    </source>
</evidence>
<dbReference type="GO" id="GO:0034204">
    <property type="term" value="P:lipid translocation"/>
    <property type="evidence" value="ECO:0007669"/>
    <property type="project" value="TreeGrafter"/>
</dbReference>
<sequence length="551" mass="59556">MARKQSIDFETVDYSRRPTEIATSLLQCCAYNTRNMNLLKALATVSGFTMLSRITGLIREILIARMFGAGPMTDAYNVAFRIPNLLRRLSAEGAFSQAFVPILAEFKSQRSEEETKTLVDSVTTVLFWVLLSITIAGVLGASGVVYAVATGLAHENGTFDAAVFMTRVMFPYITLISITTLAAGVLNTWRQFSMPAFAPVLLNVSSIVASLWVAPHLETPVYALAYAVIVGGVLQLVIQLPALARIGMVPRITINVAAALRNAGVKRVLAKMVPATLAVSVAQISLIINTNIASRLAQGSVSWLAYADRLMEFPTALLGVALGTILLPSLSRANADGDAVEYSALLDWGLRLTFLLAMPSAVGLFVYAEPLTATLYQYGRFDATDVAMTAHALTAYGVGLVGLILIKILAPGFYAKQDIKTPVKIAVVVLIATQLSNLLFVRWFAHAGLSLSIGVGACMNAALLFAGLYKRGIYRPAPGWRLFFVQLLAACLILAGVLLWFTQSFDWVALGARPLSRIALLGASLILCAVVYFGALFLMGFNFSFFRRRTR</sequence>
<dbReference type="Pfam" id="PF03023">
    <property type="entry name" value="MurJ"/>
    <property type="match status" value="1"/>
</dbReference>
<keyword evidence="7 10" id="KW-0472">Membrane</keyword>
<feature type="transmembrane region" description="Helical" evidence="10">
    <location>
        <begin position="196"/>
        <end position="215"/>
    </location>
</feature>
<name>A0A5E4TLN5_9BURK</name>
<keyword evidence="2 10" id="KW-1003">Cell membrane</keyword>
<dbReference type="GO" id="GO:0071555">
    <property type="term" value="P:cell wall organization"/>
    <property type="evidence" value="ECO:0007669"/>
    <property type="project" value="UniProtKB-UniRule"/>
</dbReference>
<dbReference type="InterPro" id="IPR004268">
    <property type="entry name" value="MurJ"/>
</dbReference>
<dbReference type="AlphaFoldDB" id="A0A5E4TLN5"/>
<comment type="subcellular location">
    <subcellularLocation>
        <location evidence="10">Cell inner membrane</location>
        <topology evidence="10">Multi-pass membrane protein</topology>
    </subcellularLocation>
    <subcellularLocation>
        <location evidence="1">Cell membrane</location>
        <topology evidence="1">Multi-pass membrane protein</topology>
    </subcellularLocation>
</comment>
<evidence type="ECO:0000256" key="9">
    <source>
        <dbReference type="ARBA" id="ARBA00061532"/>
    </source>
</evidence>
<evidence type="ECO:0000313" key="12">
    <source>
        <dbReference type="EMBL" id="VVD88023.1"/>
    </source>
</evidence>
<keyword evidence="5 10" id="KW-0573">Peptidoglycan synthesis</keyword>
<dbReference type="UniPathway" id="UPA00219"/>
<keyword evidence="13" id="KW-1185">Reference proteome</keyword>
<evidence type="ECO:0000256" key="10">
    <source>
        <dbReference type="HAMAP-Rule" id="MF_02078"/>
    </source>
</evidence>
<comment type="similarity">
    <text evidence="9 10 11">Belongs to the MurJ/MviN family.</text>
</comment>
<protein>
    <recommendedName>
        <fullName evidence="10">Probable lipid II flippase MurJ</fullName>
    </recommendedName>
</protein>
<feature type="transmembrane region" description="Helical" evidence="10">
    <location>
        <begin position="310"/>
        <end position="327"/>
    </location>
</feature>
<dbReference type="PANTHER" id="PTHR47019">
    <property type="entry name" value="LIPID II FLIPPASE MURJ"/>
    <property type="match status" value="1"/>
</dbReference>
<evidence type="ECO:0000256" key="4">
    <source>
        <dbReference type="ARBA" id="ARBA00022960"/>
    </source>
</evidence>
<keyword evidence="4 10" id="KW-0133">Cell shape</keyword>
<dbReference type="NCBIfam" id="TIGR01695">
    <property type="entry name" value="murJ_mviN"/>
    <property type="match status" value="1"/>
</dbReference>
<keyword evidence="6 10" id="KW-1133">Transmembrane helix</keyword>
<dbReference type="GO" id="GO:0008360">
    <property type="term" value="P:regulation of cell shape"/>
    <property type="evidence" value="ECO:0007669"/>
    <property type="project" value="UniProtKB-UniRule"/>
</dbReference>
<keyword evidence="10 11" id="KW-0961">Cell wall biogenesis/degradation</keyword>
<evidence type="ECO:0000256" key="11">
    <source>
        <dbReference type="PIRNR" id="PIRNR002869"/>
    </source>
</evidence>
<dbReference type="GO" id="GO:0005886">
    <property type="term" value="C:plasma membrane"/>
    <property type="evidence" value="ECO:0007669"/>
    <property type="project" value="UniProtKB-SubCell"/>
</dbReference>
<reference evidence="12 13" key="1">
    <citation type="submission" date="2019-08" db="EMBL/GenBank/DDBJ databases">
        <authorList>
            <person name="Peeters C."/>
        </authorList>
    </citation>
    <scope>NUCLEOTIDE SEQUENCE [LARGE SCALE GENOMIC DNA]</scope>
    <source>
        <strain evidence="12 13">LMG 31112</strain>
    </source>
</reference>
<feature type="transmembrane region" description="Helical" evidence="10">
    <location>
        <begin position="388"/>
        <end position="410"/>
    </location>
</feature>
<feature type="transmembrane region" description="Helical" evidence="10">
    <location>
        <begin position="481"/>
        <end position="501"/>
    </location>
</feature>
<keyword evidence="10 11" id="KW-0813">Transport</keyword>
<comment type="pathway">
    <text evidence="10">Cell wall biogenesis; peptidoglycan biosynthesis.</text>
</comment>
<feature type="transmembrane region" description="Helical" evidence="10">
    <location>
        <begin position="125"/>
        <end position="149"/>
    </location>
</feature>
<keyword evidence="3 10" id="KW-0812">Transmembrane</keyword>
<feature type="transmembrane region" description="Helical" evidence="10">
    <location>
        <begin position="422"/>
        <end position="445"/>
    </location>
</feature>
<dbReference type="PANTHER" id="PTHR47019:SF1">
    <property type="entry name" value="LIPID II FLIPPASE MURJ"/>
    <property type="match status" value="1"/>
</dbReference>
<feature type="transmembrane region" description="Helical" evidence="10">
    <location>
        <begin position="221"/>
        <end position="247"/>
    </location>
</feature>
<evidence type="ECO:0000256" key="2">
    <source>
        <dbReference type="ARBA" id="ARBA00022475"/>
    </source>
</evidence>
<dbReference type="InterPro" id="IPR051050">
    <property type="entry name" value="Lipid_II_flippase_MurJ/MviN"/>
</dbReference>
<dbReference type="GO" id="GO:0009252">
    <property type="term" value="P:peptidoglycan biosynthetic process"/>
    <property type="evidence" value="ECO:0007669"/>
    <property type="project" value="UniProtKB-UniRule"/>
</dbReference>
<dbReference type="HAMAP" id="MF_02078">
    <property type="entry name" value="MurJ_MviN"/>
    <property type="match status" value="1"/>
</dbReference>
<evidence type="ECO:0000256" key="8">
    <source>
        <dbReference type="ARBA" id="ARBA00060041"/>
    </source>
</evidence>
<organism evidence="12 13">
    <name type="scientific">Pandoraea horticolens</name>
    <dbReference type="NCBI Taxonomy" id="2508298"/>
    <lineage>
        <taxon>Bacteria</taxon>
        <taxon>Pseudomonadati</taxon>
        <taxon>Pseudomonadota</taxon>
        <taxon>Betaproteobacteria</taxon>
        <taxon>Burkholderiales</taxon>
        <taxon>Burkholderiaceae</taxon>
        <taxon>Pandoraea</taxon>
    </lineage>
</organism>
<accession>A0A5E4TLN5</accession>
<feature type="transmembrane region" description="Helical" evidence="10">
    <location>
        <begin position="348"/>
        <end position="368"/>
    </location>
</feature>
<evidence type="ECO:0000256" key="5">
    <source>
        <dbReference type="ARBA" id="ARBA00022984"/>
    </source>
</evidence>
<dbReference type="EMBL" id="CABPSM010000003">
    <property type="protein sequence ID" value="VVD88023.1"/>
    <property type="molecule type" value="Genomic_DNA"/>
</dbReference>